<dbReference type="FunFam" id="1.10.287.110:FF:000046">
    <property type="entry name" value="dnaJ homolog subfamily C member 21"/>
    <property type="match status" value="1"/>
</dbReference>
<evidence type="ECO:0000313" key="10">
    <source>
        <dbReference type="Proteomes" id="UP000006726"/>
    </source>
</evidence>
<dbReference type="InterPro" id="IPR051964">
    <property type="entry name" value="Chaperone_stress_response"/>
</dbReference>
<evidence type="ECO:0000256" key="5">
    <source>
        <dbReference type="SAM" id="Coils"/>
    </source>
</evidence>
<evidence type="ECO:0000313" key="9">
    <source>
        <dbReference type="EMBL" id="EAK88223.1"/>
    </source>
</evidence>
<dbReference type="PROSITE" id="PS50157">
    <property type="entry name" value="ZINC_FINGER_C2H2_2"/>
    <property type="match status" value="2"/>
</dbReference>
<dbReference type="Pfam" id="PF21884">
    <property type="entry name" value="ZUO1-like_ZHD"/>
    <property type="match status" value="1"/>
</dbReference>
<feature type="compositionally biased region" description="Basic and acidic residues" evidence="6">
    <location>
        <begin position="416"/>
        <end position="428"/>
    </location>
</feature>
<dbReference type="OMA" id="DTCGEEF"/>
<dbReference type="CDD" id="cd06257">
    <property type="entry name" value="DnaJ"/>
    <property type="match status" value="1"/>
</dbReference>
<sequence>SYGGNWNLTALKSVIVIKFWKRNGFERFIVMKECHYSILQVDYKATFDEIRQAYKQLSLKWHPDKNRNNIEEATHRFQLIAAAYEVLSDPNERAWYDSHRKQILSESSSGAYNEDDPNYDPSEINLWQYFSRDVFGDFNDEKDGFYTVYKKLFEDIIEEEMKYLSKDSKEYTFWKNANRFGDSKTNLDTVMEFYRFWSNFSSTRTFSWKDLWNLNQAQNRQIRRAMETENIKERKKGRKEYNETIRKLTEYVKKRDPRVVSYMRNKSEQMIKLQKEKEMQKKMEEEVRRRAREEARIEEIKRMEELEAERRELYGDDYVQESDQDIKSYETVIYSCKLCNKTFKSKQQYNSHINSKKHVSKLNELKKKDPEKYNLLINNKVDSSEETDDNHPESDPMDFGKGEDTFIFSELESEDEKERFLDKNDLKQKQKQNQKKKHKQQKLRGEEYESENHCEIEEKKEEDEDEDEEEEDISVEKITEMMDSLNRKGTKGKNKLLFDDFEDSANLESEGGSAMTSKKSKGKKKGDKTVKGNTNSNNNNNNSKELMWKCLVCNQVFESRNKLFAHVKEKNHAQIKSSSNYKNSKVKK</sequence>
<dbReference type="PROSITE" id="PS00636">
    <property type="entry name" value="DNAJ_1"/>
    <property type="match status" value="1"/>
</dbReference>
<keyword evidence="5" id="KW-0175">Coiled coil</keyword>
<reference evidence="9 10" key="1">
    <citation type="journal article" date="2004" name="Science">
        <title>Complete genome sequence of the apicomplexan, Cryptosporidium parvum.</title>
        <authorList>
            <person name="Abrahamsen M.S."/>
            <person name="Templeton T.J."/>
            <person name="Enomoto S."/>
            <person name="Abrahante J.E."/>
            <person name="Zhu G."/>
            <person name="Lancto C.A."/>
            <person name="Deng M."/>
            <person name="Liu C."/>
            <person name="Widmer G."/>
            <person name="Tzipori S."/>
            <person name="Buck G.A."/>
            <person name="Xu P."/>
            <person name="Bankier A.T."/>
            <person name="Dear P.H."/>
            <person name="Konfortov B.A."/>
            <person name="Spriggs H.F."/>
            <person name="Iyer L."/>
            <person name="Anantharaman V."/>
            <person name="Aravind L."/>
            <person name="Kapur V."/>
        </authorList>
    </citation>
    <scope>NUCLEOTIDE SEQUENCE [LARGE SCALE GENOMIC DNA]</scope>
    <source>
        <strain evidence="10">Iowa II</strain>
    </source>
</reference>
<dbReference type="InterPro" id="IPR036236">
    <property type="entry name" value="Znf_C2H2_sf"/>
</dbReference>
<dbReference type="InterPro" id="IPR018253">
    <property type="entry name" value="DnaJ_domain_CS"/>
</dbReference>
<evidence type="ECO:0000256" key="1">
    <source>
        <dbReference type="ARBA" id="ARBA00022723"/>
    </source>
</evidence>
<dbReference type="InterPro" id="IPR003604">
    <property type="entry name" value="Matrin/U1-like-C_Znf_C2H2"/>
</dbReference>
<feature type="domain" description="C2H2-type" evidence="8">
    <location>
        <begin position="334"/>
        <end position="363"/>
    </location>
</feature>
<feature type="non-terminal residue" evidence="9">
    <location>
        <position position="1"/>
    </location>
</feature>
<name>Q5CRF6_CRYPI</name>
<dbReference type="GO" id="GO:0005737">
    <property type="term" value="C:cytoplasm"/>
    <property type="evidence" value="ECO:0007669"/>
    <property type="project" value="TreeGrafter"/>
</dbReference>
<feature type="compositionally biased region" description="Basic residues" evidence="6">
    <location>
        <begin position="429"/>
        <end position="442"/>
    </location>
</feature>
<dbReference type="SMART" id="SM00271">
    <property type="entry name" value="DnaJ"/>
    <property type="match status" value="1"/>
</dbReference>
<dbReference type="InterPro" id="IPR054076">
    <property type="entry name" value="ZUO1-like_ZHD"/>
</dbReference>
<feature type="coiled-coil region" evidence="5">
    <location>
        <begin position="263"/>
        <end position="316"/>
    </location>
</feature>
<dbReference type="EMBL" id="AAEE01000007">
    <property type="protein sequence ID" value="EAK88223.1"/>
    <property type="molecule type" value="Genomic_DNA"/>
</dbReference>
<dbReference type="SMART" id="SM00451">
    <property type="entry name" value="ZnF_U1"/>
    <property type="match status" value="2"/>
</dbReference>
<dbReference type="PANTHER" id="PTHR44029:SF1">
    <property type="entry name" value="DNAJ HOMOLOG SUBFAMILY C MEMBER 21"/>
    <property type="match status" value="1"/>
</dbReference>
<dbReference type="OrthoDB" id="5894at2759"/>
<feature type="domain" description="J" evidence="7">
    <location>
        <begin position="34"/>
        <end position="100"/>
    </location>
</feature>
<dbReference type="Pfam" id="PF12756">
    <property type="entry name" value="zf-C2H2_2"/>
    <property type="match status" value="1"/>
</dbReference>
<dbReference type="InterPro" id="IPR041661">
    <property type="entry name" value="ZN622/Rei1/Reh1_Znf-C2H2"/>
</dbReference>
<dbReference type="GO" id="GO:0008270">
    <property type="term" value="F:zinc ion binding"/>
    <property type="evidence" value="ECO:0007669"/>
    <property type="project" value="UniProtKB-KW"/>
</dbReference>
<feature type="domain" description="C2H2-type" evidence="8">
    <location>
        <begin position="548"/>
        <end position="577"/>
    </location>
</feature>
<dbReference type="PRINTS" id="PR00625">
    <property type="entry name" value="JDOMAIN"/>
</dbReference>
<dbReference type="PANTHER" id="PTHR44029">
    <property type="entry name" value="DNAJ HOMOLOG SUBFAMILY C MEMBER 21"/>
    <property type="match status" value="1"/>
</dbReference>
<evidence type="ECO:0000256" key="6">
    <source>
        <dbReference type="SAM" id="MobiDB-lite"/>
    </source>
</evidence>
<dbReference type="Gene3D" id="3.30.160.60">
    <property type="entry name" value="Classic Zinc Finger"/>
    <property type="match status" value="1"/>
</dbReference>
<dbReference type="InParanoid" id="Q5CRF6"/>
<dbReference type="SUPFAM" id="SSF46565">
    <property type="entry name" value="Chaperone J-domain"/>
    <property type="match status" value="1"/>
</dbReference>
<organism evidence="9 10">
    <name type="scientific">Cryptosporidium parvum (strain Iowa II)</name>
    <dbReference type="NCBI Taxonomy" id="353152"/>
    <lineage>
        <taxon>Eukaryota</taxon>
        <taxon>Sar</taxon>
        <taxon>Alveolata</taxon>
        <taxon>Apicomplexa</taxon>
        <taxon>Conoidasida</taxon>
        <taxon>Coccidia</taxon>
        <taxon>Eucoccidiorida</taxon>
        <taxon>Eimeriorina</taxon>
        <taxon>Cryptosporidiidae</taxon>
        <taxon>Cryptosporidium</taxon>
    </lineage>
</organism>
<keyword evidence="3" id="KW-0862">Zinc</keyword>
<feature type="compositionally biased region" description="Acidic residues" evidence="6">
    <location>
        <begin position="460"/>
        <end position="473"/>
    </location>
</feature>
<comment type="caution">
    <text evidence="9">The sequence shown here is derived from an EMBL/GenBank/DDBJ whole genome shotgun (WGS) entry which is preliminary data.</text>
</comment>
<accession>Q5CRF6</accession>
<evidence type="ECO:0000256" key="3">
    <source>
        <dbReference type="ARBA" id="ARBA00022833"/>
    </source>
</evidence>
<keyword evidence="10" id="KW-1185">Reference proteome</keyword>
<proteinExistence type="predicted"/>
<evidence type="ECO:0000259" key="8">
    <source>
        <dbReference type="PROSITE" id="PS50157"/>
    </source>
</evidence>
<gene>
    <name evidence="9" type="ORF">cgd5_2950</name>
</gene>
<dbReference type="Pfam" id="PF00226">
    <property type="entry name" value="DnaJ"/>
    <property type="match status" value="1"/>
</dbReference>
<dbReference type="InterPro" id="IPR001623">
    <property type="entry name" value="DnaJ_domain"/>
</dbReference>
<dbReference type="GeneID" id="3373211"/>
<dbReference type="RefSeq" id="XP_626230.1">
    <property type="nucleotide sequence ID" value="XM_626230.1"/>
</dbReference>
<dbReference type="PROSITE" id="PS50076">
    <property type="entry name" value="DNAJ_2"/>
    <property type="match status" value="1"/>
</dbReference>
<dbReference type="InterPro" id="IPR013087">
    <property type="entry name" value="Znf_C2H2_type"/>
</dbReference>
<feature type="compositionally biased region" description="Basic and acidic residues" evidence="6">
    <location>
        <begin position="443"/>
        <end position="459"/>
    </location>
</feature>
<dbReference type="GO" id="GO:0003676">
    <property type="term" value="F:nucleic acid binding"/>
    <property type="evidence" value="ECO:0007669"/>
    <property type="project" value="InterPro"/>
</dbReference>
<dbReference type="SMART" id="SM00355">
    <property type="entry name" value="ZnF_C2H2"/>
    <property type="match status" value="2"/>
</dbReference>
<feature type="compositionally biased region" description="Basic and acidic residues" evidence="6">
    <location>
        <begin position="389"/>
        <end position="404"/>
    </location>
</feature>
<feature type="region of interest" description="Disordered" evidence="6">
    <location>
        <begin position="505"/>
        <end position="544"/>
    </location>
</feature>
<dbReference type="Gene3D" id="1.10.287.110">
    <property type="entry name" value="DnaJ domain"/>
    <property type="match status" value="1"/>
</dbReference>
<dbReference type="SUPFAM" id="SSF57667">
    <property type="entry name" value="beta-beta-alpha zinc fingers"/>
    <property type="match status" value="1"/>
</dbReference>
<dbReference type="InterPro" id="IPR036869">
    <property type="entry name" value="J_dom_sf"/>
</dbReference>
<protein>
    <submittedName>
        <fullName evidence="9">DNAj domain protein</fullName>
    </submittedName>
</protein>
<dbReference type="PROSITE" id="PS00028">
    <property type="entry name" value="ZINC_FINGER_C2H2_1"/>
    <property type="match status" value="2"/>
</dbReference>
<dbReference type="Pfam" id="PF12874">
    <property type="entry name" value="zf-met"/>
    <property type="match status" value="1"/>
</dbReference>
<keyword evidence="1" id="KW-0479">Metal-binding</keyword>
<dbReference type="Proteomes" id="UP000006726">
    <property type="component" value="Chromosome 5"/>
</dbReference>
<evidence type="ECO:0000256" key="2">
    <source>
        <dbReference type="ARBA" id="ARBA00022771"/>
    </source>
</evidence>
<feature type="region of interest" description="Disordered" evidence="6">
    <location>
        <begin position="379"/>
        <end position="477"/>
    </location>
</feature>
<evidence type="ECO:0000256" key="4">
    <source>
        <dbReference type="PROSITE-ProRule" id="PRU00042"/>
    </source>
</evidence>
<evidence type="ECO:0000259" key="7">
    <source>
        <dbReference type="PROSITE" id="PS50076"/>
    </source>
</evidence>
<dbReference type="AlphaFoldDB" id="Q5CRF6"/>
<feature type="compositionally biased region" description="Low complexity" evidence="6">
    <location>
        <begin position="531"/>
        <end position="543"/>
    </location>
</feature>
<keyword evidence="2 4" id="KW-0863">Zinc-finger</keyword>
<dbReference type="STRING" id="353152.Q5CRF6"/>
<dbReference type="KEGG" id="cpv:cgd5_2950"/>